<reference evidence="1 2" key="1">
    <citation type="journal article" date="2021" name="BMC Genomics">
        <title>Datura genome reveals duplications of psychoactive alkaloid biosynthetic genes and high mutation rate following tissue culture.</title>
        <authorList>
            <person name="Rajewski A."/>
            <person name="Carter-House D."/>
            <person name="Stajich J."/>
            <person name="Litt A."/>
        </authorList>
    </citation>
    <scope>NUCLEOTIDE SEQUENCE [LARGE SCALE GENOMIC DNA]</scope>
    <source>
        <strain evidence="1">AR-01</strain>
    </source>
</reference>
<dbReference type="EMBL" id="JACEIK010000106">
    <property type="protein sequence ID" value="MCD7449798.1"/>
    <property type="molecule type" value="Genomic_DNA"/>
</dbReference>
<accession>A0ABS8RT01</accession>
<organism evidence="1 2">
    <name type="scientific">Datura stramonium</name>
    <name type="common">Jimsonweed</name>
    <name type="synonym">Common thornapple</name>
    <dbReference type="NCBI Taxonomy" id="4076"/>
    <lineage>
        <taxon>Eukaryota</taxon>
        <taxon>Viridiplantae</taxon>
        <taxon>Streptophyta</taxon>
        <taxon>Embryophyta</taxon>
        <taxon>Tracheophyta</taxon>
        <taxon>Spermatophyta</taxon>
        <taxon>Magnoliopsida</taxon>
        <taxon>eudicotyledons</taxon>
        <taxon>Gunneridae</taxon>
        <taxon>Pentapetalae</taxon>
        <taxon>asterids</taxon>
        <taxon>lamiids</taxon>
        <taxon>Solanales</taxon>
        <taxon>Solanaceae</taxon>
        <taxon>Solanoideae</taxon>
        <taxon>Datureae</taxon>
        <taxon>Datura</taxon>
    </lineage>
</organism>
<proteinExistence type="predicted"/>
<comment type="caution">
    <text evidence="1">The sequence shown here is derived from an EMBL/GenBank/DDBJ whole genome shotgun (WGS) entry which is preliminary data.</text>
</comment>
<evidence type="ECO:0000313" key="2">
    <source>
        <dbReference type="Proteomes" id="UP000823775"/>
    </source>
</evidence>
<keyword evidence="2" id="KW-1185">Reference proteome</keyword>
<name>A0ABS8RT01_DATST</name>
<evidence type="ECO:0000313" key="1">
    <source>
        <dbReference type="EMBL" id="MCD7449798.1"/>
    </source>
</evidence>
<dbReference type="Proteomes" id="UP000823775">
    <property type="component" value="Unassembled WGS sequence"/>
</dbReference>
<gene>
    <name evidence="1" type="ORF">HAX54_001535</name>
</gene>
<sequence>MVKGKQAKPQMMHQRLGEIRALIDRFFGEVNARMDKFDQTILELKEKIESSKAQGEGGKGVEFAMNASLCRRVHLRFQEEENMKSAENLNRHWTNGKHDSLIEDDEDVVDVPIRRCCDYRGRSDCRSCDY</sequence>
<protein>
    <submittedName>
        <fullName evidence="1">Uncharacterized protein</fullName>
    </submittedName>
</protein>